<dbReference type="CDD" id="cd06454">
    <property type="entry name" value="KBL_like"/>
    <property type="match status" value="1"/>
</dbReference>
<gene>
    <name evidence="9" type="ORF">EVEC_LOCUS1246</name>
</gene>
<accession>A0A0N4UVQ8</accession>
<protein>
    <submittedName>
        <fullName evidence="11">Aminotran_1_2 domain-containing protein</fullName>
    </submittedName>
</protein>
<dbReference type="InterPro" id="IPR015421">
    <property type="entry name" value="PyrdxlP-dep_Trfase_major"/>
</dbReference>
<evidence type="ECO:0000313" key="9">
    <source>
        <dbReference type="EMBL" id="VDD86103.1"/>
    </source>
</evidence>
<evidence type="ECO:0000313" key="11">
    <source>
        <dbReference type="WBParaSite" id="EVEC_0000153801-mRNA-1"/>
    </source>
</evidence>
<evidence type="ECO:0000259" key="8">
    <source>
        <dbReference type="Pfam" id="PF00155"/>
    </source>
</evidence>
<dbReference type="Proteomes" id="UP000274131">
    <property type="component" value="Unassembled WGS sequence"/>
</dbReference>
<feature type="domain" description="Aminotransferase class I/classII large" evidence="8">
    <location>
        <begin position="104"/>
        <end position="463"/>
    </location>
</feature>
<reference evidence="11" key="1">
    <citation type="submission" date="2017-02" db="UniProtKB">
        <authorList>
            <consortium name="WormBaseParasite"/>
        </authorList>
    </citation>
    <scope>IDENTIFICATION</scope>
</reference>
<name>A0A0N4UVQ8_ENTVE</name>
<dbReference type="Gene3D" id="3.90.1150.10">
    <property type="entry name" value="Aspartate Aminotransferase, domain 1"/>
    <property type="match status" value="1"/>
</dbReference>
<evidence type="ECO:0000256" key="5">
    <source>
        <dbReference type="ARBA" id="ARBA00023315"/>
    </source>
</evidence>
<keyword evidence="10" id="KW-1185">Reference proteome</keyword>
<dbReference type="GO" id="GO:0004758">
    <property type="term" value="F:serine C-palmitoyltransferase activity"/>
    <property type="evidence" value="ECO:0007669"/>
    <property type="project" value="TreeGrafter"/>
</dbReference>
<dbReference type="Gene3D" id="3.40.640.10">
    <property type="entry name" value="Type I PLP-dependent aspartate aminotransferase-like (Major domain)"/>
    <property type="match status" value="1"/>
</dbReference>
<evidence type="ECO:0000256" key="1">
    <source>
        <dbReference type="ARBA" id="ARBA00001933"/>
    </source>
</evidence>
<evidence type="ECO:0000256" key="4">
    <source>
        <dbReference type="ARBA" id="ARBA00022898"/>
    </source>
</evidence>
<evidence type="ECO:0000256" key="6">
    <source>
        <dbReference type="RuleBase" id="RU003693"/>
    </source>
</evidence>
<dbReference type="PANTHER" id="PTHR13693">
    <property type="entry name" value="CLASS II AMINOTRANSFERASE/8-AMINO-7-OXONONANOATE SYNTHASE"/>
    <property type="match status" value="1"/>
</dbReference>
<dbReference type="GO" id="GO:0030170">
    <property type="term" value="F:pyridoxal phosphate binding"/>
    <property type="evidence" value="ECO:0007669"/>
    <property type="project" value="InterPro"/>
</dbReference>
<keyword evidence="3" id="KW-0808">Transferase</keyword>
<dbReference type="GO" id="GO:0017059">
    <property type="term" value="C:serine palmitoyltransferase complex"/>
    <property type="evidence" value="ECO:0007669"/>
    <property type="project" value="TreeGrafter"/>
</dbReference>
<dbReference type="SUPFAM" id="SSF53383">
    <property type="entry name" value="PLP-dependent transferases"/>
    <property type="match status" value="1"/>
</dbReference>
<evidence type="ECO:0000256" key="3">
    <source>
        <dbReference type="ARBA" id="ARBA00022679"/>
    </source>
</evidence>
<keyword evidence="7" id="KW-1133">Transmembrane helix</keyword>
<comment type="cofactor">
    <cofactor evidence="1 6">
        <name>pyridoxal 5'-phosphate</name>
        <dbReference type="ChEBI" id="CHEBI:597326"/>
    </cofactor>
</comment>
<evidence type="ECO:0000256" key="7">
    <source>
        <dbReference type="SAM" id="Phobius"/>
    </source>
</evidence>
<dbReference type="InterPro" id="IPR001917">
    <property type="entry name" value="Aminotrans_II_pyridoxalP_BS"/>
</dbReference>
<keyword evidence="7" id="KW-0472">Membrane</keyword>
<evidence type="ECO:0000313" key="10">
    <source>
        <dbReference type="Proteomes" id="UP000274131"/>
    </source>
</evidence>
<dbReference type="EMBL" id="UXUI01007188">
    <property type="protein sequence ID" value="VDD86103.1"/>
    <property type="molecule type" value="Genomic_DNA"/>
</dbReference>
<dbReference type="GO" id="GO:0016020">
    <property type="term" value="C:membrane"/>
    <property type="evidence" value="ECO:0007669"/>
    <property type="project" value="GOC"/>
</dbReference>
<evidence type="ECO:0000256" key="2">
    <source>
        <dbReference type="ARBA" id="ARBA00008392"/>
    </source>
</evidence>
<dbReference type="PROSITE" id="PS00599">
    <property type="entry name" value="AA_TRANSFER_CLASS_2"/>
    <property type="match status" value="1"/>
</dbReference>
<keyword evidence="4 6" id="KW-0663">Pyridoxal phosphate</keyword>
<organism evidence="11">
    <name type="scientific">Enterobius vermicularis</name>
    <name type="common">Human pinworm</name>
    <dbReference type="NCBI Taxonomy" id="51028"/>
    <lineage>
        <taxon>Eukaryota</taxon>
        <taxon>Metazoa</taxon>
        <taxon>Ecdysozoa</taxon>
        <taxon>Nematoda</taxon>
        <taxon>Chromadorea</taxon>
        <taxon>Rhabditida</taxon>
        <taxon>Spirurina</taxon>
        <taxon>Oxyuridomorpha</taxon>
        <taxon>Oxyuroidea</taxon>
        <taxon>Oxyuridae</taxon>
        <taxon>Enterobius</taxon>
    </lineage>
</organism>
<dbReference type="Pfam" id="PF00155">
    <property type="entry name" value="Aminotran_1_2"/>
    <property type="match status" value="1"/>
</dbReference>
<dbReference type="OrthoDB" id="65434at2759"/>
<dbReference type="GO" id="GO:0046513">
    <property type="term" value="P:ceramide biosynthetic process"/>
    <property type="evidence" value="ECO:0007669"/>
    <property type="project" value="TreeGrafter"/>
</dbReference>
<dbReference type="GO" id="GO:0046512">
    <property type="term" value="P:sphingosine biosynthetic process"/>
    <property type="evidence" value="ECO:0007669"/>
    <property type="project" value="TreeGrafter"/>
</dbReference>
<dbReference type="InterPro" id="IPR015424">
    <property type="entry name" value="PyrdxlP-dep_Trfase"/>
</dbReference>
<dbReference type="InterPro" id="IPR050087">
    <property type="entry name" value="AON_synthase_class-II"/>
</dbReference>
<reference evidence="9 10" key="2">
    <citation type="submission" date="2018-10" db="EMBL/GenBank/DDBJ databases">
        <authorList>
            <consortium name="Pathogen Informatics"/>
        </authorList>
    </citation>
    <scope>NUCLEOTIDE SEQUENCE [LARGE SCALE GENOMIC DNA]</scope>
</reference>
<sequence>MKSEASTNYVWSRGKYEDDVYPSPPWYTSLMVFVSSVILITLSKFDFVPLHDTFGRVYVDNLYRIASDVVNRPLAGVPGTVMKLRDRVTHDYGWTFEYTGEVRDVINMGSYNYLGFSNNSGPCAELAAEYIDKYGVGMCASRLEFGNHKCLRELEQSIARFLGTEDAVCFPMGFGTNSMNIPAFVEEGCLILSDELNHASLALGSKMSGAVVKVFKHNNAKDMEKKLIDAFRVGDPKTGKEFRKILIIIEGIYSMEGTIVNLPEFIAVKKKYKAYLFLDEAHSVGALGPTGRGVVEYWGCDPNDIDIMMGTLTKSFAAAGGYIAGRKSTIDYLRVKSQGACYGVSMSPPVIAQVTASLRIMSGEDGSNVGKEKMIRLLRSTRYLRRRLKHLGFLIYGHEDSPVVPMMTFFVTKVVCFGRETLKHNLGLVSVGYPATPLTKSRARLCVSAEHTKEQLDRVLEVIDEVGDVTNTKYGVVGPPGTVIEY</sequence>
<keyword evidence="7" id="KW-0812">Transmembrane</keyword>
<dbReference type="AlphaFoldDB" id="A0A0N4UVQ8"/>
<dbReference type="STRING" id="51028.A0A0N4UVQ8"/>
<proteinExistence type="inferred from homology"/>
<dbReference type="InterPro" id="IPR015422">
    <property type="entry name" value="PyrdxlP-dep_Trfase_small"/>
</dbReference>
<dbReference type="PANTHER" id="PTHR13693:SF54">
    <property type="entry name" value="SERINE PALMITOYLTRANSFERASE 3"/>
    <property type="match status" value="1"/>
</dbReference>
<dbReference type="InterPro" id="IPR004839">
    <property type="entry name" value="Aminotransferase_I/II_large"/>
</dbReference>
<dbReference type="WBParaSite" id="EVEC_0000153801-mRNA-1">
    <property type="protein sequence ID" value="EVEC_0000153801-mRNA-1"/>
    <property type="gene ID" value="EVEC_0000153801"/>
</dbReference>
<feature type="transmembrane region" description="Helical" evidence="7">
    <location>
        <begin position="26"/>
        <end position="47"/>
    </location>
</feature>
<comment type="similarity">
    <text evidence="2 6">Belongs to the class-II pyridoxal-phosphate-dependent aminotransferase family.</text>
</comment>
<keyword evidence="5" id="KW-0012">Acyltransferase</keyword>